<dbReference type="GO" id="GO:0004771">
    <property type="term" value="F:sterol ester esterase activity"/>
    <property type="evidence" value="ECO:0007669"/>
    <property type="project" value="TreeGrafter"/>
</dbReference>
<dbReference type="AlphaFoldDB" id="A0A4S3JBX7"/>
<dbReference type="VEuPathDB" id="FungiDB:EYZ11_009960"/>
<reference evidence="2 5" key="2">
    <citation type="submission" date="2019-08" db="EMBL/GenBank/DDBJ databases">
        <title>The genome sequence of a newly discovered highly antifungal drug resistant Aspergillus species, Aspergillus tanneri NIH 1004.</title>
        <authorList>
            <person name="Mounaud S."/>
            <person name="Singh I."/>
            <person name="Joardar V."/>
            <person name="Pakala S."/>
            <person name="Pakala S."/>
            <person name="Venepally P."/>
            <person name="Chung J.K."/>
            <person name="Losada L."/>
            <person name="Nierman W.C."/>
        </authorList>
    </citation>
    <scope>NUCLEOTIDE SEQUENCE [LARGE SCALE GENOMIC DNA]</scope>
    <source>
        <strain evidence="2 5">NIH1004</strain>
    </source>
</reference>
<evidence type="ECO:0000259" key="1">
    <source>
        <dbReference type="Pfam" id="PF07859"/>
    </source>
</evidence>
<comment type="caution">
    <text evidence="3">The sequence shown here is derived from an EMBL/GenBank/DDBJ whole genome shotgun (WGS) entry which is preliminary data.</text>
</comment>
<dbReference type="PANTHER" id="PTHR23025">
    <property type="entry name" value="TRIACYLGLYCEROL LIPASE"/>
    <property type="match status" value="1"/>
</dbReference>
<dbReference type="GO" id="GO:0004806">
    <property type="term" value="F:triacylglycerol lipase activity"/>
    <property type="evidence" value="ECO:0007669"/>
    <property type="project" value="TreeGrafter"/>
</dbReference>
<name>A0A4S3JBX7_9EURO</name>
<organism evidence="3 4">
    <name type="scientific">Aspergillus tanneri</name>
    <dbReference type="NCBI Taxonomy" id="1220188"/>
    <lineage>
        <taxon>Eukaryota</taxon>
        <taxon>Fungi</taxon>
        <taxon>Dikarya</taxon>
        <taxon>Ascomycota</taxon>
        <taxon>Pezizomycotina</taxon>
        <taxon>Eurotiomycetes</taxon>
        <taxon>Eurotiomycetidae</taxon>
        <taxon>Eurotiales</taxon>
        <taxon>Aspergillaceae</taxon>
        <taxon>Aspergillus</taxon>
        <taxon>Aspergillus subgen. Circumdati</taxon>
    </lineage>
</organism>
<accession>A0A4S3JBX7</accession>
<dbReference type="GO" id="GO:0005829">
    <property type="term" value="C:cytosol"/>
    <property type="evidence" value="ECO:0007669"/>
    <property type="project" value="TreeGrafter"/>
</dbReference>
<dbReference type="SUPFAM" id="SSF53474">
    <property type="entry name" value="alpha/beta-Hydrolases"/>
    <property type="match status" value="1"/>
</dbReference>
<evidence type="ECO:0000313" key="5">
    <source>
        <dbReference type="Proteomes" id="UP000324241"/>
    </source>
</evidence>
<dbReference type="RefSeq" id="XP_033426152.1">
    <property type="nucleotide sequence ID" value="XM_033570120.1"/>
</dbReference>
<dbReference type="InterPro" id="IPR029058">
    <property type="entry name" value="AB_hydrolase_fold"/>
</dbReference>
<dbReference type="GO" id="GO:0019433">
    <property type="term" value="P:triglyceride catabolic process"/>
    <property type="evidence" value="ECO:0007669"/>
    <property type="project" value="TreeGrafter"/>
</dbReference>
<keyword evidence="4" id="KW-1185">Reference proteome</keyword>
<evidence type="ECO:0000313" key="2">
    <source>
        <dbReference type="EMBL" id="KAA8646791.1"/>
    </source>
</evidence>
<dbReference type="Pfam" id="PF07859">
    <property type="entry name" value="Abhydrolase_3"/>
    <property type="match status" value="1"/>
</dbReference>
<dbReference type="PANTHER" id="PTHR23025:SF3">
    <property type="entry name" value="HORMONE-SENSITIVE LIPASE"/>
    <property type="match status" value="1"/>
</dbReference>
<dbReference type="OrthoDB" id="408631at2759"/>
<evidence type="ECO:0000313" key="4">
    <source>
        <dbReference type="Proteomes" id="UP000308092"/>
    </source>
</evidence>
<reference evidence="3 4" key="1">
    <citation type="submission" date="2019-03" db="EMBL/GenBank/DDBJ databases">
        <title>The genome sequence of a newly discovered highly antifungal drug resistant Aspergillus species, Aspergillus tanneri NIH 1004.</title>
        <authorList>
            <person name="Mounaud S."/>
            <person name="Singh I."/>
            <person name="Joardar V."/>
            <person name="Pakala S."/>
            <person name="Pakala S."/>
            <person name="Venepally P."/>
            <person name="Hoover J."/>
            <person name="Nierman W."/>
            <person name="Chung J."/>
            <person name="Losada L."/>
        </authorList>
    </citation>
    <scope>NUCLEOTIDE SEQUENCE [LARGE SCALE GENOMIC DNA]</scope>
    <source>
        <strain evidence="3 4">NIH1004</strain>
    </source>
</reference>
<dbReference type="STRING" id="1220188.A0A4S3JBX7"/>
<dbReference type="Proteomes" id="UP000308092">
    <property type="component" value="Unassembled WGS sequence"/>
</dbReference>
<evidence type="ECO:0000313" key="3">
    <source>
        <dbReference type="EMBL" id="THC90581.1"/>
    </source>
</evidence>
<sequence length="320" mass="35089">MLTYDPEFAAAAGPLLHQHVQQDQSPNLAATQAKMHAMCDMVPSQPCPDEVEQLVHQAPAVDSHQITVYHYRLKRNEGSPSKTPAVVHMHGGGYVALTAQQTATAQFTLTAHTGVPVLSIEYRRAPEHPYPTPLDDCWAALLWIVTHADMLAIDVHRIAVMGESAGGGLAAALALLARDRGLSPPLAKQILVYPCLDDRTRTNPVGEFAFWTEHDNVNAWTAYLGNRAGTEDVPAYAAPARVQSVEGLPPLYLDCPQLDLFLSESCEYVRRFLEANISVEFHIYPGLPHGFEAFAPTSGPVQRACMNRFRAVASLYDEIQ</sequence>
<gene>
    <name evidence="2" type="ORF">ATNIH1004_005466</name>
    <name evidence="3" type="ORF">EYZ11_009960</name>
</gene>
<dbReference type="Gene3D" id="3.40.50.1820">
    <property type="entry name" value="alpha/beta hydrolase"/>
    <property type="match status" value="1"/>
</dbReference>
<protein>
    <recommendedName>
        <fullName evidence="1">Alpha/beta hydrolase fold-3 domain-containing protein</fullName>
    </recommendedName>
</protein>
<dbReference type="EMBL" id="QUQM01000004">
    <property type="protein sequence ID" value="KAA8646791.1"/>
    <property type="molecule type" value="Genomic_DNA"/>
</dbReference>
<dbReference type="InterPro" id="IPR013094">
    <property type="entry name" value="AB_hydrolase_3"/>
</dbReference>
<dbReference type="EMBL" id="SOSA01000505">
    <property type="protein sequence ID" value="THC90581.1"/>
    <property type="molecule type" value="Genomic_DNA"/>
</dbReference>
<proteinExistence type="predicted"/>
<feature type="domain" description="Alpha/beta hydrolase fold-3" evidence="1">
    <location>
        <begin position="86"/>
        <end position="292"/>
    </location>
</feature>
<dbReference type="Proteomes" id="UP000324241">
    <property type="component" value="Unassembled WGS sequence"/>
</dbReference>
<dbReference type="GeneID" id="54328168"/>